<dbReference type="PROSITE" id="PS51257">
    <property type="entry name" value="PROKAR_LIPOPROTEIN"/>
    <property type="match status" value="1"/>
</dbReference>
<proteinExistence type="predicted"/>
<dbReference type="PANTHER" id="PTHR39600:SF1">
    <property type="entry name" value="PEPTIDASE INHIBITOR I78 FAMILY PROTEIN"/>
    <property type="match status" value="1"/>
</dbReference>
<evidence type="ECO:0000313" key="3">
    <source>
        <dbReference type="EMBL" id="TWR95281.1"/>
    </source>
</evidence>
<dbReference type="RefSeq" id="WP_122782901.1">
    <property type="nucleotide sequence ID" value="NZ_CP142033.1"/>
</dbReference>
<feature type="chain" id="PRO_5023093915" description="Peptidase inhibitor I78 family protein" evidence="1">
    <location>
        <begin position="19"/>
        <end position="102"/>
    </location>
</feature>
<sequence length="102" mass="10870">MSWKLVSLGSLVAVLALSGCGTTQSVKEPVVEAGHTRCDAKAADFVIGQKASSQLLEQARIKAGAQEARILLPSDIMTLEYRSDRLNLNADNNAIITRVNCG</sequence>
<dbReference type="EMBL" id="VFIO01000001">
    <property type="protein sequence ID" value="TWR92154.1"/>
    <property type="molecule type" value="Genomic_DNA"/>
</dbReference>
<evidence type="ECO:0000313" key="2">
    <source>
        <dbReference type="EMBL" id="TWR92154.1"/>
    </source>
</evidence>
<evidence type="ECO:0000313" key="4">
    <source>
        <dbReference type="Proteomes" id="UP000317901"/>
    </source>
</evidence>
<name>A0A5C5PZR4_9PSED</name>
<organism evidence="3 4">
    <name type="scientific">Pseudomonas saxonica</name>
    <dbReference type="NCBI Taxonomy" id="2600598"/>
    <lineage>
        <taxon>Bacteria</taxon>
        <taxon>Pseudomonadati</taxon>
        <taxon>Pseudomonadota</taxon>
        <taxon>Gammaproteobacteria</taxon>
        <taxon>Pseudomonadales</taxon>
        <taxon>Pseudomonadaceae</taxon>
        <taxon>Pseudomonas</taxon>
    </lineage>
</organism>
<accession>A0A5C5PZR4</accession>
<keyword evidence="5" id="KW-1185">Reference proteome</keyword>
<dbReference type="Proteomes" id="UP000317901">
    <property type="component" value="Unassembled WGS sequence"/>
</dbReference>
<dbReference type="EMBL" id="VFIP01000016">
    <property type="protein sequence ID" value="TWR95281.1"/>
    <property type="molecule type" value="Genomic_DNA"/>
</dbReference>
<evidence type="ECO:0000256" key="1">
    <source>
        <dbReference type="SAM" id="SignalP"/>
    </source>
</evidence>
<dbReference type="AlphaFoldDB" id="A0A5C5PZR4"/>
<dbReference type="Gene3D" id="3.30.10.10">
    <property type="entry name" value="Trypsin Inhibitor V, subunit A"/>
    <property type="match status" value="1"/>
</dbReference>
<dbReference type="OrthoDB" id="7917348at2"/>
<keyword evidence="1" id="KW-0732">Signal</keyword>
<dbReference type="InterPro" id="IPR021719">
    <property type="entry name" value="Prot_inh_I78"/>
</dbReference>
<dbReference type="PANTHER" id="PTHR39600">
    <property type="entry name" value="PEPTIDASE INHIBITOR I78 FAMILY PROTEIN"/>
    <property type="match status" value="1"/>
</dbReference>
<gene>
    <name evidence="3" type="ORF">FJD37_10715</name>
    <name evidence="2" type="ORF">FJD38_00620</name>
</gene>
<dbReference type="Proteomes" id="UP000318428">
    <property type="component" value="Unassembled WGS sequence"/>
</dbReference>
<dbReference type="Pfam" id="PF11720">
    <property type="entry name" value="Inhibitor_I78"/>
    <property type="match status" value="1"/>
</dbReference>
<feature type="signal peptide" evidence="1">
    <location>
        <begin position="1"/>
        <end position="18"/>
    </location>
</feature>
<evidence type="ECO:0000313" key="5">
    <source>
        <dbReference type="Proteomes" id="UP000318428"/>
    </source>
</evidence>
<evidence type="ECO:0008006" key="6">
    <source>
        <dbReference type="Google" id="ProtNLM"/>
    </source>
</evidence>
<comment type="caution">
    <text evidence="3">The sequence shown here is derived from an EMBL/GenBank/DDBJ whole genome shotgun (WGS) entry which is preliminary data.</text>
</comment>
<reference evidence="4 5" key="1">
    <citation type="submission" date="2019-06" db="EMBL/GenBank/DDBJ databases">
        <title>Pseudomonas bimorpha sp. nov. isolated from bovine raw milk and skim milk concentrate.</title>
        <authorList>
            <person name="Hofmann K."/>
            <person name="Huptas C."/>
            <person name="Doll E."/>
            <person name="Scherer S."/>
            <person name="Wenning M."/>
        </authorList>
    </citation>
    <scope>NUCLEOTIDE SEQUENCE [LARGE SCALE GENOMIC DNA]</scope>
    <source>
        <strain evidence="2 5">DSM 108989</strain>
        <strain evidence="3 4">DSM 108990</strain>
    </source>
</reference>
<protein>
    <recommendedName>
        <fullName evidence="6">Peptidase inhibitor I78 family protein</fullName>
    </recommendedName>
</protein>